<keyword evidence="1" id="KW-0808">Transferase</keyword>
<dbReference type="PANTHER" id="PTHR46401:SF2">
    <property type="entry name" value="GLYCOSYLTRANSFERASE WBBK-RELATED"/>
    <property type="match status" value="1"/>
</dbReference>
<feature type="region of interest" description="Disordered" evidence="2">
    <location>
        <begin position="717"/>
        <end position="746"/>
    </location>
</feature>
<comment type="caution">
    <text evidence="4">The sequence shown here is derived from an EMBL/GenBank/DDBJ whole genome shotgun (WGS) entry which is preliminary data.</text>
</comment>
<accession>A0ABS4I8F5</accession>
<reference evidence="4 5" key="1">
    <citation type="submission" date="2021-03" db="EMBL/GenBank/DDBJ databases">
        <title>Genomic Encyclopedia of Type Strains, Phase IV (KMG-IV): sequencing the most valuable type-strain genomes for metagenomic binning, comparative biology and taxonomic classification.</title>
        <authorList>
            <person name="Goeker M."/>
        </authorList>
    </citation>
    <scope>NUCLEOTIDE SEQUENCE [LARGE SCALE GENOMIC DNA]</scope>
    <source>
        <strain evidence="4 5">DSM 24950</strain>
    </source>
</reference>
<evidence type="ECO:0000313" key="5">
    <source>
        <dbReference type="Proteomes" id="UP001519344"/>
    </source>
</evidence>
<dbReference type="Gene3D" id="3.40.50.2000">
    <property type="entry name" value="Glycogen Phosphorylase B"/>
    <property type="match status" value="3"/>
</dbReference>
<dbReference type="RefSeq" id="WP_167068051.1">
    <property type="nucleotide sequence ID" value="NZ_JAAOZR010000094.1"/>
</dbReference>
<dbReference type="InterPro" id="IPR001296">
    <property type="entry name" value="Glyco_trans_1"/>
</dbReference>
<proteinExistence type="predicted"/>
<dbReference type="CDD" id="cd03801">
    <property type="entry name" value="GT4_PimA-like"/>
    <property type="match status" value="1"/>
</dbReference>
<sequence length="889" mass="100751">MNVAFDMSFINRENHKRAVGKFAKRFIRAIQKENPNHHYHLFQPETGPGARPIQAQLEQFLNAYAIDLFQILSPMDLMITPMKKAWFGKTKVAVLLHDMIPFSEFAKSENLASYINFVQSSDLILANCDRVKQEAINALGISPERLISVYGGTNNRFKHVSSDADVLQKYGIVKPFALCTTNVFDTKHIVKLLRAFGQANKQMKKNYQLVFAGKLSEAEKQFLRVEAILVGVEQDTLWLPEVSDGKLAQLYSHADVFVYPSAHRGYGVQVLDAMACGTPVLAFSQGTIRTHSDDAACAVNMESINSIVQGLLACLTDETLRNDLRNKGYDLIDQLEEHSTGTKVHEAYQVVMRKKLAIFAPLTPLKSGVAAYMNVILPAFQAIYECDLFIDGNYAPSLPPEIGEEQSKRIYPHDAFHQKASHYDEVLFQLGNSSNHTYMVPYVRKYPGVVVLHDLQLKKLCRDWTETKAEPIDADQLLLTAKSIIVHNQYAKKKLQSKGYRNVGYCALPQKLPVMISLLMDRDFVFSSFGRIEENKHLELALRCFKRLRDEGCTDMRYTIAGDGSSRYIKKLKAFVSELGLDQMVEFKGHVDHAEYQTTLSHSDACIQLRNPTDGESSGSLLDVLSHGKAAIVSDVDSFSELPSDVVCKIKHDDQVEDQLFIAMRQLYKDKHLRKQLRQRSRNFVAEQHPVSKYVEKFKGIVEDGKFDELQEALADEQSEVDVSPQSETSSDAIEAAAPAHEATKAKVDEETTRTIYIYPNRYRRIRIGKRPVSYFSFNLNELPPGCTIERAVMQIPAITKVLRIHRIRSSWSTKSILRRRPLIRKYPIFKSAMNNKAKPNQSMLFTWDCTQLAQNWQQDQLSNHGVFAASVSALRRPNLHLVVSGKFQ</sequence>
<evidence type="ECO:0000256" key="1">
    <source>
        <dbReference type="ARBA" id="ARBA00022679"/>
    </source>
</evidence>
<evidence type="ECO:0000259" key="3">
    <source>
        <dbReference type="Pfam" id="PF00534"/>
    </source>
</evidence>
<evidence type="ECO:0000313" key="4">
    <source>
        <dbReference type="EMBL" id="MBP1966965.1"/>
    </source>
</evidence>
<protein>
    <submittedName>
        <fullName evidence="4">Glycosyltransferase involved in cell wall biosynthesis</fullName>
    </submittedName>
</protein>
<feature type="domain" description="Glycosyl transferase family 1" evidence="3">
    <location>
        <begin position="521"/>
        <end position="683"/>
    </location>
</feature>
<evidence type="ECO:0000256" key="2">
    <source>
        <dbReference type="SAM" id="MobiDB-lite"/>
    </source>
</evidence>
<dbReference type="Pfam" id="PF00534">
    <property type="entry name" value="Glycos_transf_1"/>
    <property type="match status" value="2"/>
</dbReference>
<keyword evidence="5" id="KW-1185">Reference proteome</keyword>
<name>A0ABS4I8F5_9BACL</name>
<dbReference type="PANTHER" id="PTHR46401">
    <property type="entry name" value="GLYCOSYLTRANSFERASE WBBK-RELATED"/>
    <property type="match status" value="1"/>
</dbReference>
<dbReference type="SUPFAM" id="SSF53756">
    <property type="entry name" value="UDP-Glycosyltransferase/glycogen phosphorylase"/>
    <property type="match status" value="2"/>
</dbReference>
<dbReference type="EMBL" id="JAGGKV010000027">
    <property type="protein sequence ID" value="MBP1966965.1"/>
    <property type="molecule type" value="Genomic_DNA"/>
</dbReference>
<gene>
    <name evidence="4" type="ORF">J2Z65_006226</name>
</gene>
<organism evidence="4 5">
    <name type="scientific">Paenibacillus aceris</name>
    <dbReference type="NCBI Taxonomy" id="869555"/>
    <lineage>
        <taxon>Bacteria</taxon>
        <taxon>Bacillati</taxon>
        <taxon>Bacillota</taxon>
        <taxon>Bacilli</taxon>
        <taxon>Bacillales</taxon>
        <taxon>Paenibacillaceae</taxon>
        <taxon>Paenibacillus</taxon>
    </lineage>
</organism>
<feature type="domain" description="Glycosyl transferase family 1" evidence="3">
    <location>
        <begin position="174"/>
        <end position="329"/>
    </location>
</feature>
<dbReference type="Proteomes" id="UP001519344">
    <property type="component" value="Unassembled WGS sequence"/>
</dbReference>